<dbReference type="AlphaFoldDB" id="A0A543FAV8"/>
<proteinExistence type="predicted"/>
<gene>
    <name evidence="1" type="ORF">FB390_2587</name>
</gene>
<organism evidence="1 2">
    <name type="scientific">Nocardia bhagyanarayanae</name>
    <dbReference type="NCBI Taxonomy" id="1215925"/>
    <lineage>
        <taxon>Bacteria</taxon>
        <taxon>Bacillati</taxon>
        <taxon>Actinomycetota</taxon>
        <taxon>Actinomycetes</taxon>
        <taxon>Mycobacteriales</taxon>
        <taxon>Nocardiaceae</taxon>
        <taxon>Nocardia</taxon>
    </lineage>
</organism>
<dbReference type="EMBL" id="VFPG01000001">
    <property type="protein sequence ID" value="TQM30949.1"/>
    <property type="molecule type" value="Genomic_DNA"/>
</dbReference>
<dbReference type="NCBIfam" id="NF040565">
    <property type="entry name" value="SCO2521_fam"/>
    <property type="match status" value="1"/>
</dbReference>
<keyword evidence="2" id="KW-1185">Reference proteome</keyword>
<evidence type="ECO:0000313" key="1">
    <source>
        <dbReference type="EMBL" id="TQM30949.1"/>
    </source>
</evidence>
<comment type="caution">
    <text evidence="1">The sequence shown here is derived from an EMBL/GenBank/DDBJ whole genome shotgun (WGS) entry which is preliminary data.</text>
</comment>
<name>A0A543FAV8_9NOCA</name>
<accession>A0A543FAV8</accession>
<dbReference type="InterPro" id="IPR049749">
    <property type="entry name" value="SCO2521-like"/>
</dbReference>
<protein>
    <submittedName>
        <fullName evidence="1">Uncharacterized protein</fullName>
    </submittedName>
</protein>
<sequence>MVARGARAQPRTPPPELPVVLGEVETCLLPTGTALRREETIDLLGQLMPDSTIFWRERPISLAISPPTVEGVDCQLKVPTRTSVRAIGTVATRSLVFGGRVLQSSSVTRVVAGANGQRQTWSHYLSRAGVLETVSKIAKDTGTGVAEGFLVPGPASDSTLDLTSIANRLLGRIRMDSRLDQRVPLPSEATRLRWAARVDRGNPPSVRFRLQDDRVRAVLVTVGSAAELDDVQRFCEDLAVHDWLLTATSAAIDQSDLFPPGSTESVAVLLPVLRHLAHVWMPRAHTPPGLRALWDGLEEAPGLTAGRRGLVDQVRDRVLVAALDALRHSRTMPQD</sequence>
<dbReference type="Proteomes" id="UP000316331">
    <property type="component" value="Unassembled WGS sequence"/>
</dbReference>
<evidence type="ECO:0000313" key="2">
    <source>
        <dbReference type="Proteomes" id="UP000316331"/>
    </source>
</evidence>
<reference evidence="1 2" key="1">
    <citation type="submission" date="2019-06" db="EMBL/GenBank/DDBJ databases">
        <title>Sequencing the genomes of 1000 actinobacteria strains.</title>
        <authorList>
            <person name="Klenk H.-P."/>
        </authorList>
    </citation>
    <scope>NUCLEOTIDE SEQUENCE [LARGE SCALE GENOMIC DNA]</scope>
    <source>
        <strain evidence="1 2">DSM 103495</strain>
    </source>
</reference>